<protein>
    <submittedName>
        <fullName evidence="1">Uncharacterized protein</fullName>
    </submittedName>
</protein>
<gene>
    <name evidence="1" type="ordered locus">GBAA_pXO2_0044</name>
</gene>
<sequence length="38" mass="4431">MISAQTGVFRKKNGITFYTQNKVKESNYKRRILSPGIR</sequence>
<geneLocation type="plasmid" evidence="1 2">
    <name>pXO2</name>
</geneLocation>
<dbReference type="PATRIC" id="fig|1392.239.peg.5663"/>
<reference evidence="1 2" key="1">
    <citation type="journal article" date="2009" name="J. Bacteriol.">
        <title>The complete genome sequence of Bacillus anthracis Ames 'Ancestor'.</title>
        <authorList>
            <person name="Ravel J."/>
            <person name="Jiang L."/>
            <person name="Stanley S.T."/>
            <person name="Wilson M.R."/>
            <person name="Decker R.S."/>
            <person name="Read T.D."/>
            <person name="Worsham P."/>
            <person name="Keim P.S."/>
            <person name="Salzberg S.L."/>
            <person name="Fraser-Liggett C.M."/>
            <person name="Rasko D.A."/>
        </authorList>
    </citation>
    <scope>NUCLEOTIDE SEQUENCE [LARGE SCALE GENOMIC DNA]</scope>
    <source>
        <strain evidence="2">Ames ancestor</strain>
        <plasmid evidence="2">pXO2</plasmid>
    </source>
</reference>
<organism evidence="1 2">
    <name type="scientific">Bacillus anthracis</name>
    <name type="common">anthrax bacterium</name>
    <dbReference type="NCBI Taxonomy" id="1392"/>
    <lineage>
        <taxon>Bacteria</taxon>
        <taxon>Bacillati</taxon>
        <taxon>Bacillota</taxon>
        <taxon>Bacilli</taxon>
        <taxon>Bacillales</taxon>
        <taxon>Bacillaceae</taxon>
        <taxon>Bacillus</taxon>
        <taxon>Bacillus cereus group</taxon>
    </lineage>
</organism>
<dbReference type="Proteomes" id="UP000000594">
    <property type="component" value="Plasmid pXO2"/>
</dbReference>
<dbReference type="EMBL" id="AE017335">
    <property type="protein sequence ID" value="AAT28974.2"/>
    <property type="molecule type" value="Genomic_DNA"/>
</dbReference>
<proteinExistence type="predicted"/>
<name>Q6F043_BACAN</name>
<evidence type="ECO:0000313" key="1">
    <source>
        <dbReference type="EMBL" id="AAT28974.2"/>
    </source>
</evidence>
<keyword evidence="2" id="KW-1185">Reference proteome</keyword>
<keyword evidence="1" id="KW-0614">Plasmid</keyword>
<accession>Q6F043</accession>
<evidence type="ECO:0000313" key="2">
    <source>
        <dbReference type="Proteomes" id="UP000000594"/>
    </source>
</evidence>
<dbReference type="KEGG" id="bar:GBAA_pXO2_0044"/>
<dbReference type="HOGENOM" id="CLU_3323907_0_0_9"/>
<dbReference type="AlphaFoldDB" id="Q6F043"/>